<feature type="chain" id="PRO_5045747411" evidence="7">
    <location>
        <begin position="21"/>
        <end position="270"/>
    </location>
</feature>
<accession>A0ABQ2NWE9</accession>
<reference evidence="10" key="1">
    <citation type="journal article" date="2019" name="Int. J. Syst. Evol. Microbiol.">
        <title>The Global Catalogue of Microorganisms (GCM) 10K type strain sequencing project: providing services to taxonomists for standard genome sequencing and annotation.</title>
        <authorList>
            <consortium name="The Broad Institute Genomics Platform"/>
            <consortium name="The Broad Institute Genome Sequencing Center for Infectious Disease"/>
            <person name="Wu L."/>
            <person name="Ma J."/>
        </authorList>
    </citation>
    <scope>NUCLEOTIDE SEQUENCE [LARGE SCALE GENOMIC DNA]</scope>
    <source>
        <strain evidence="10">CGMCC 1.7693</strain>
    </source>
</reference>
<keyword evidence="10" id="KW-1185">Reference proteome</keyword>
<evidence type="ECO:0000313" key="9">
    <source>
        <dbReference type="EMBL" id="GGP12162.1"/>
    </source>
</evidence>
<proteinExistence type="inferred from homology"/>
<keyword evidence="4" id="KW-0564">Palmitate</keyword>
<comment type="caution">
    <text evidence="9">The sequence shown here is derived from an EMBL/GenBank/DDBJ whole genome shotgun (WGS) entry which is preliminary data.</text>
</comment>
<evidence type="ECO:0000256" key="3">
    <source>
        <dbReference type="ARBA" id="ARBA00022729"/>
    </source>
</evidence>
<evidence type="ECO:0000313" key="10">
    <source>
        <dbReference type="Proteomes" id="UP000641206"/>
    </source>
</evidence>
<dbReference type="SMART" id="SM00062">
    <property type="entry name" value="PBPb"/>
    <property type="match status" value="1"/>
</dbReference>
<gene>
    <name evidence="9" type="ORF">GCM10011346_27060</name>
</gene>
<dbReference type="Proteomes" id="UP000641206">
    <property type="component" value="Unassembled WGS sequence"/>
</dbReference>
<keyword evidence="5" id="KW-0449">Lipoprotein</keyword>
<evidence type="ECO:0000259" key="8">
    <source>
        <dbReference type="SMART" id="SM00062"/>
    </source>
</evidence>
<evidence type="ECO:0000256" key="2">
    <source>
        <dbReference type="ARBA" id="ARBA00010333"/>
    </source>
</evidence>
<evidence type="ECO:0000256" key="5">
    <source>
        <dbReference type="ARBA" id="ARBA00023288"/>
    </source>
</evidence>
<evidence type="ECO:0000256" key="7">
    <source>
        <dbReference type="SAM" id="SignalP"/>
    </source>
</evidence>
<evidence type="ECO:0000256" key="4">
    <source>
        <dbReference type="ARBA" id="ARBA00023139"/>
    </source>
</evidence>
<dbReference type="InterPro" id="IPR018313">
    <property type="entry name" value="SBP_3_CS"/>
</dbReference>
<protein>
    <submittedName>
        <fullName evidence="9">Amino acid ABC transporter substrate-binding protein</fullName>
    </submittedName>
</protein>
<dbReference type="EMBL" id="BMLW01000007">
    <property type="protein sequence ID" value="GGP12162.1"/>
    <property type="molecule type" value="Genomic_DNA"/>
</dbReference>
<name>A0ABQ2NWE9_9BACI</name>
<dbReference type="PANTHER" id="PTHR35936">
    <property type="entry name" value="MEMBRANE-BOUND LYTIC MUREIN TRANSGLYCOSYLASE F"/>
    <property type="match status" value="1"/>
</dbReference>
<dbReference type="Gene3D" id="3.40.190.10">
    <property type="entry name" value="Periplasmic binding protein-like II"/>
    <property type="match status" value="2"/>
</dbReference>
<evidence type="ECO:0000256" key="6">
    <source>
        <dbReference type="RuleBase" id="RU003744"/>
    </source>
</evidence>
<dbReference type="InterPro" id="IPR001638">
    <property type="entry name" value="Solute-binding_3/MltF_N"/>
</dbReference>
<organism evidence="9 10">
    <name type="scientific">Oceanobacillus neutriphilus</name>
    <dbReference type="NCBI Taxonomy" id="531815"/>
    <lineage>
        <taxon>Bacteria</taxon>
        <taxon>Bacillati</taxon>
        <taxon>Bacillota</taxon>
        <taxon>Bacilli</taxon>
        <taxon>Bacillales</taxon>
        <taxon>Bacillaceae</taxon>
        <taxon>Oceanobacillus</taxon>
    </lineage>
</organism>
<dbReference type="PROSITE" id="PS01039">
    <property type="entry name" value="SBP_BACTERIAL_3"/>
    <property type="match status" value="1"/>
</dbReference>
<feature type="signal peptide" evidence="7">
    <location>
        <begin position="1"/>
        <end position="20"/>
    </location>
</feature>
<dbReference type="SUPFAM" id="SSF53850">
    <property type="entry name" value="Periplasmic binding protein-like II"/>
    <property type="match status" value="1"/>
</dbReference>
<comment type="similarity">
    <text evidence="2 6">Belongs to the bacterial solute-binding protein 3 family.</text>
</comment>
<dbReference type="PANTHER" id="PTHR35936:SF34">
    <property type="entry name" value="ABC TRANSPORTER EXTRACELLULAR-BINDING PROTEIN YCKB-RELATED"/>
    <property type="match status" value="1"/>
</dbReference>
<sequence>MNVRKILYLFVFILLLSLFAACSNQDSSAEADTGGDDNLLEEVKDKGVLHIGTEGTFAPFSFHDDSGKLTGYDVEIVEEVAERLGVEPEFHETQWDSIFAGLDAKRFDVIANQVGITEERLEKYEFTEPYTRSTAVLIIHEDTEGITSFEDMEGKVASGTLTSNWGELAESHGAELEKVEGFNQAIDLVISKRVDGTFHDKLTILDFLNQRPDAPIEIIPEETEAVSENAFMFRQGNEEIIEKFNSILEDMREDGTLAEISEKWFGEDVS</sequence>
<evidence type="ECO:0000256" key="1">
    <source>
        <dbReference type="ARBA" id="ARBA00004196"/>
    </source>
</evidence>
<dbReference type="CDD" id="cd13711">
    <property type="entry name" value="PBP2_Ngo0372_TcyA"/>
    <property type="match status" value="1"/>
</dbReference>
<dbReference type="PROSITE" id="PS51257">
    <property type="entry name" value="PROKAR_LIPOPROTEIN"/>
    <property type="match status" value="1"/>
</dbReference>
<dbReference type="Pfam" id="PF00497">
    <property type="entry name" value="SBP_bac_3"/>
    <property type="match status" value="1"/>
</dbReference>
<keyword evidence="3 7" id="KW-0732">Signal</keyword>
<comment type="subcellular location">
    <subcellularLocation>
        <location evidence="1">Cell envelope</location>
    </subcellularLocation>
</comment>
<feature type="domain" description="Solute-binding protein family 3/N-terminal" evidence="8">
    <location>
        <begin position="48"/>
        <end position="268"/>
    </location>
</feature>